<feature type="transmembrane region" description="Helical" evidence="6">
    <location>
        <begin position="200"/>
        <end position="223"/>
    </location>
</feature>
<evidence type="ECO:0000256" key="6">
    <source>
        <dbReference type="SAM" id="Phobius"/>
    </source>
</evidence>
<name>A0A3E0DFD3_9BACT</name>
<dbReference type="AlphaFoldDB" id="A0A3E0DFD3"/>
<dbReference type="PANTHER" id="PTHR30250">
    <property type="entry name" value="PST FAMILY PREDICTED COLANIC ACID TRANSPORTER"/>
    <property type="match status" value="1"/>
</dbReference>
<feature type="transmembrane region" description="Helical" evidence="6">
    <location>
        <begin position="29"/>
        <end position="50"/>
    </location>
</feature>
<organism evidence="7 8">
    <name type="scientific">Algoriphagus antarcticus</name>
    <dbReference type="NCBI Taxonomy" id="238540"/>
    <lineage>
        <taxon>Bacteria</taxon>
        <taxon>Pseudomonadati</taxon>
        <taxon>Bacteroidota</taxon>
        <taxon>Cytophagia</taxon>
        <taxon>Cytophagales</taxon>
        <taxon>Cyclobacteriaceae</taxon>
        <taxon>Algoriphagus</taxon>
    </lineage>
</organism>
<keyword evidence="3 6" id="KW-0812">Transmembrane</keyword>
<comment type="subcellular location">
    <subcellularLocation>
        <location evidence="1">Cell membrane</location>
        <topology evidence="1">Multi-pass membrane protein</topology>
    </subcellularLocation>
</comment>
<dbReference type="Proteomes" id="UP000256405">
    <property type="component" value="Unassembled WGS sequence"/>
</dbReference>
<dbReference type="OrthoDB" id="512217at2"/>
<evidence type="ECO:0000256" key="4">
    <source>
        <dbReference type="ARBA" id="ARBA00022989"/>
    </source>
</evidence>
<feature type="transmembrane region" description="Helical" evidence="6">
    <location>
        <begin position="175"/>
        <end position="194"/>
    </location>
</feature>
<keyword evidence="4 6" id="KW-1133">Transmembrane helix</keyword>
<evidence type="ECO:0000256" key="3">
    <source>
        <dbReference type="ARBA" id="ARBA00022692"/>
    </source>
</evidence>
<keyword evidence="8" id="KW-1185">Reference proteome</keyword>
<feature type="transmembrane region" description="Helical" evidence="6">
    <location>
        <begin position="325"/>
        <end position="343"/>
    </location>
</feature>
<evidence type="ECO:0000313" key="8">
    <source>
        <dbReference type="Proteomes" id="UP000256405"/>
    </source>
</evidence>
<dbReference type="Pfam" id="PF01943">
    <property type="entry name" value="Polysacc_synt"/>
    <property type="match status" value="1"/>
</dbReference>
<feature type="transmembrane region" description="Helical" evidence="6">
    <location>
        <begin position="393"/>
        <end position="413"/>
    </location>
</feature>
<keyword evidence="5 6" id="KW-0472">Membrane</keyword>
<feature type="transmembrane region" description="Helical" evidence="6">
    <location>
        <begin position="244"/>
        <end position="263"/>
    </location>
</feature>
<dbReference type="InterPro" id="IPR002797">
    <property type="entry name" value="Polysacc_synth"/>
</dbReference>
<dbReference type="EMBL" id="QUNF01000027">
    <property type="protein sequence ID" value="REG81412.1"/>
    <property type="molecule type" value="Genomic_DNA"/>
</dbReference>
<feature type="transmembrane region" description="Helical" evidence="6">
    <location>
        <begin position="56"/>
        <end position="76"/>
    </location>
</feature>
<feature type="transmembrane region" description="Helical" evidence="6">
    <location>
        <begin position="140"/>
        <end position="163"/>
    </location>
</feature>
<keyword evidence="2" id="KW-1003">Cell membrane</keyword>
<evidence type="ECO:0000256" key="2">
    <source>
        <dbReference type="ARBA" id="ARBA00022475"/>
    </source>
</evidence>
<evidence type="ECO:0000256" key="5">
    <source>
        <dbReference type="ARBA" id="ARBA00023136"/>
    </source>
</evidence>
<feature type="transmembrane region" description="Helical" evidence="6">
    <location>
        <begin position="419"/>
        <end position="441"/>
    </location>
</feature>
<evidence type="ECO:0000256" key="1">
    <source>
        <dbReference type="ARBA" id="ARBA00004651"/>
    </source>
</evidence>
<sequence>MNFSLALKGFLNQGNARTLAAKKNVIGSFMVKIISMAISFVIVPLTINFINPTQYGIWLTLTSMVGWVSLFDVGLTQGLRNKFAEALAKHDIHLARIYVSTTYFYISILFTAVWAVLVVANSFVDWSSIINVPIVMDSEIRMLTSIIITYFCLQFIFQIIKTILISDQKSAKASFIDLIGQSSSLLIIWLLTVFTEGSLIFLGLGIGVMPVLVLIIANVYLFSTSYKKFVPNFKLVQKKYRNKLMGLGLKFFMLQLAAMIQYSSSLFLIARYFTPVDVTAYNIAFKYFLILQGVFMIILSPLWSSSTDAYFSGDYDWIIRAVKKYLLILIPFVFIGLVMLFFADQFYDFWLGKGVVNIDYKISIFSFLFFLSGMFASIFVNVINGIGALKIQFYVSIVTSMGFIALALVFILVFDLGVWSIILASIISNVYGYLIAPIQLYKILVVRNINSIWFK</sequence>
<feature type="transmembrane region" description="Helical" evidence="6">
    <location>
        <begin position="283"/>
        <end position="304"/>
    </location>
</feature>
<comment type="caution">
    <text evidence="7">The sequence shown here is derived from an EMBL/GenBank/DDBJ whole genome shotgun (WGS) entry which is preliminary data.</text>
</comment>
<dbReference type="RefSeq" id="WP_086542967.1">
    <property type="nucleotide sequence ID" value="NZ_MSSW01000058.1"/>
</dbReference>
<reference evidence="7 8" key="1">
    <citation type="submission" date="2018-08" db="EMBL/GenBank/DDBJ databases">
        <title>Genomic Encyclopedia of Archaeal and Bacterial Type Strains, Phase II (KMG-II): from individual species to whole genera.</title>
        <authorList>
            <person name="Goeker M."/>
        </authorList>
    </citation>
    <scope>NUCLEOTIDE SEQUENCE [LARGE SCALE GENOMIC DNA]</scope>
    <source>
        <strain evidence="7 8">DSM 15986</strain>
    </source>
</reference>
<accession>A0A3E0DFD3</accession>
<feature type="transmembrane region" description="Helical" evidence="6">
    <location>
        <begin position="363"/>
        <end position="386"/>
    </location>
</feature>
<evidence type="ECO:0000313" key="7">
    <source>
        <dbReference type="EMBL" id="REG81412.1"/>
    </source>
</evidence>
<dbReference type="InterPro" id="IPR050833">
    <property type="entry name" value="Poly_Biosynth_Transport"/>
</dbReference>
<gene>
    <name evidence="7" type="ORF">C8N25_12760</name>
</gene>
<dbReference type="GO" id="GO:0005886">
    <property type="term" value="C:plasma membrane"/>
    <property type="evidence" value="ECO:0007669"/>
    <property type="project" value="UniProtKB-SubCell"/>
</dbReference>
<dbReference type="PANTHER" id="PTHR30250:SF11">
    <property type="entry name" value="O-ANTIGEN TRANSPORTER-RELATED"/>
    <property type="match status" value="1"/>
</dbReference>
<protein>
    <submittedName>
        <fullName evidence="7">Na+-driven multidrug efflux pump</fullName>
    </submittedName>
</protein>
<feature type="transmembrane region" description="Helical" evidence="6">
    <location>
        <begin position="97"/>
        <end position="120"/>
    </location>
</feature>
<proteinExistence type="predicted"/>